<evidence type="ECO:0000313" key="1">
    <source>
        <dbReference type="EMBL" id="SCF18385.1"/>
    </source>
</evidence>
<dbReference type="Pfam" id="PF01547">
    <property type="entry name" value="SBP_bac_1"/>
    <property type="match status" value="1"/>
</dbReference>
<dbReference type="Gene3D" id="3.40.190.10">
    <property type="entry name" value="Periplasmic binding protein-like II"/>
    <property type="match status" value="1"/>
</dbReference>
<dbReference type="InterPro" id="IPR006059">
    <property type="entry name" value="SBP"/>
</dbReference>
<dbReference type="PROSITE" id="PS51257">
    <property type="entry name" value="PROKAR_LIPOPROTEIN"/>
    <property type="match status" value="1"/>
</dbReference>
<gene>
    <name evidence="1" type="ORF">GA0074695_4102</name>
</gene>
<dbReference type="RefSeq" id="WP_089007682.1">
    <property type="nucleotide sequence ID" value="NZ_LT607411.1"/>
</dbReference>
<keyword evidence="2" id="KW-1185">Reference proteome</keyword>
<dbReference type="EMBL" id="LT607411">
    <property type="protein sequence ID" value="SCF18385.1"/>
    <property type="molecule type" value="Genomic_DNA"/>
</dbReference>
<dbReference type="PANTHER" id="PTHR43649:SF12">
    <property type="entry name" value="DIACETYLCHITOBIOSE BINDING PROTEIN DASA"/>
    <property type="match status" value="1"/>
</dbReference>
<dbReference type="InterPro" id="IPR050490">
    <property type="entry name" value="Bact_solute-bd_prot1"/>
</dbReference>
<evidence type="ECO:0000313" key="2">
    <source>
        <dbReference type="Proteomes" id="UP000198242"/>
    </source>
</evidence>
<dbReference type="Proteomes" id="UP000198242">
    <property type="component" value="Chromosome I"/>
</dbReference>
<dbReference type="AlphaFoldDB" id="A0A1C4YCD4"/>
<dbReference type="PANTHER" id="PTHR43649">
    <property type="entry name" value="ARABINOSE-BINDING PROTEIN-RELATED"/>
    <property type="match status" value="1"/>
</dbReference>
<accession>A0A1C4YCD4</accession>
<sequence>MRMQRFSPGRRLVALAGVVALAATMFGCGSGSEESGGRVTIRLGYYAEAGGPADKTMRSLADEFMKANSDIKLELESAPYTDFFKRLRTQLAGGRGPDVWLSDGVLVQEYAGRNSLRDLSDFVKTINTDDYYGVDLNRDSDGHLYGFPQGAQTPVLFYNKKMFADAGVAEPTGDWTYDDLTAAAKKLTRDTNGDGKPDVWGMRVYSPGFTESWWPMIKAFGGDIVADGGRKVVIDSPQSRAGLDWMLNAMYTEKAGPDVVTTKALGSPHTMFASNRVAMQFGIYARTIPANEAKIDLGVAPMPKGPAGRGHVAIANSWVINKAANQRKADAAWKWITYFASEKPQTTWAGIGEAIPINKKVAASDVFLKPGTPPADRQAFLDALAEADDLGLNPVWTEYTTAVANQIDRALAKEKPVGDALTDAQRDAQQIIDRFYANK</sequence>
<organism evidence="1 2">
    <name type="scientific">Micromonospora viridifaciens</name>
    <dbReference type="NCBI Taxonomy" id="1881"/>
    <lineage>
        <taxon>Bacteria</taxon>
        <taxon>Bacillati</taxon>
        <taxon>Actinomycetota</taxon>
        <taxon>Actinomycetes</taxon>
        <taxon>Micromonosporales</taxon>
        <taxon>Micromonosporaceae</taxon>
        <taxon>Micromonospora</taxon>
    </lineage>
</organism>
<name>A0A1C4YCD4_MICVI</name>
<dbReference type="OrthoDB" id="7918484at2"/>
<dbReference type="SUPFAM" id="SSF53850">
    <property type="entry name" value="Periplasmic binding protein-like II"/>
    <property type="match status" value="1"/>
</dbReference>
<dbReference type="CDD" id="cd13585">
    <property type="entry name" value="PBP2_TMBP_like"/>
    <property type="match status" value="1"/>
</dbReference>
<reference evidence="2" key="1">
    <citation type="submission" date="2016-06" db="EMBL/GenBank/DDBJ databases">
        <authorList>
            <person name="Varghese N."/>
            <person name="Submissions Spin"/>
        </authorList>
    </citation>
    <scope>NUCLEOTIDE SEQUENCE [LARGE SCALE GENOMIC DNA]</scope>
    <source>
        <strain evidence="2">DSM 43909</strain>
    </source>
</reference>
<proteinExistence type="predicted"/>
<protein>
    <submittedName>
        <fullName evidence="1">Carbohydrate ABC transporter substrate-binding protein, CUT1 family</fullName>
    </submittedName>
</protein>